<evidence type="ECO:0000256" key="8">
    <source>
        <dbReference type="SAM" id="Phobius"/>
    </source>
</evidence>
<feature type="transmembrane region" description="Helical" evidence="8">
    <location>
        <begin position="161"/>
        <end position="183"/>
    </location>
</feature>
<feature type="region of interest" description="Disordered" evidence="7">
    <location>
        <begin position="1"/>
        <end position="20"/>
    </location>
</feature>
<keyword evidence="2" id="KW-0813">Transport</keyword>
<feature type="transmembrane region" description="Helical" evidence="8">
    <location>
        <begin position="361"/>
        <end position="378"/>
    </location>
</feature>
<evidence type="ECO:0000256" key="2">
    <source>
        <dbReference type="ARBA" id="ARBA00022448"/>
    </source>
</evidence>
<evidence type="ECO:0000256" key="5">
    <source>
        <dbReference type="ARBA" id="ARBA00022989"/>
    </source>
</evidence>
<dbReference type="Gene3D" id="1.20.1740.10">
    <property type="entry name" value="Amino acid/polyamine transporter I"/>
    <property type="match status" value="1"/>
</dbReference>
<organism evidence="10 11">
    <name type="scientific">Leucosporidium creatinivorum</name>
    <dbReference type="NCBI Taxonomy" id="106004"/>
    <lineage>
        <taxon>Eukaryota</taxon>
        <taxon>Fungi</taxon>
        <taxon>Dikarya</taxon>
        <taxon>Basidiomycota</taxon>
        <taxon>Pucciniomycotina</taxon>
        <taxon>Microbotryomycetes</taxon>
        <taxon>Leucosporidiales</taxon>
        <taxon>Leucosporidium</taxon>
    </lineage>
</organism>
<dbReference type="PROSITE" id="PS00218">
    <property type="entry name" value="AMINO_ACID_PERMEASE_1"/>
    <property type="match status" value="1"/>
</dbReference>
<dbReference type="FunCoup" id="A0A1Y2FCE1">
    <property type="interactions" value="209"/>
</dbReference>
<name>A0A1Y2FCE1_9BASI</name>
<feature type="transmembrane region" description="Helical" evidence="8">
    <location>
        <begin position="318"/>
        <end position="341"/>
    </location>
</feature>
<dbReference type="InParanoid" id="A0A1Y2FCE1"/>
<dbReference type="OrthoDB" id="10062876at2759"/>
<protein>
    <submittedName>
        <fullName evidence="10">Amino acid transporter</fullName>
    </submittedName>
</protein>
<reference evidence="10 11" key="1">
    <citation type="submission" date="2016-07" db="EMBL/GenBank/DDBJ databases">
        <title>Pervasive Adenine N6-methylation of Active Genes in Fungi.</title>
        <authorList>
            <consortium name="DOE Joint Genome Institute"/>
            <person name="Mondo S.J."/>
            <person name="Dannebaum R.O."/>
            <person name="Kuo R.C."/>
            <person name="Labutti K."/>
            <person name="Haridas S."/>
            <person name="Kuo A."/>
            <person name="Salamov A."/>
            <person name="Ahrendt S.R."/>
            <person name="Lipzen A."/>
            <person name="Sullivan W."/>
            <person name="Andreopoulos W.B."/>
            <person name="Clum A."/>
            <person name="Lindquist E."/>
            <person name="Daum C."/>
            <person name="Ramamoorthy G.K."/>
            <person name="Gryganskyi A."/>
            <person name="Culley D."/>
            <person name="Magnuson J.K."/>
            <person name="James T.Y."/>
            <person name="O'Malley M.A."/>
            <person name="Stajich J.E."/>
            <person name="Spatafora J.W."/>
            <person name="Visel A."/>
            <person name="Grigoriev I.V."/>
        </authorList>
    </citation>
    <scope>NUCLEOTIDE SEQUENCE [LARGE SCALE GENOMIC DNA]</scope>
    <source>
        <strain evidence="10 11">62-1032</strain>
    </source>
</reference>
<keyword evidence="11" id="KW-1185">Reference proteome</keyword>
<accession>A0A1Y2FCE1</accession>
<dbReference type="Proteomes" id="UP000193467">
    <property type="component" value="Unassembled WGS sequence"/>
</dbReference>
<feature type="transmembrane region" description="Helical" evidence="8">
    <location>
        <begin position="466"/>
        <end position="484"/>
    </location>
</feature>
<keyword evidence="3 8" id="KW-0812">Transmembrane</keyword>
<feature type="transmembrane region" description="Helical" evidence="8">
    <location>
        <begin position="195"/>
        <end position="213"/>
    </location>
</feature>
<dbReference type="PANTHER" id="PTHR43341:SF4">
    <property type="entry name" value="ARGININE PERMEASE CAN1-RELATED"/>
    <property type="match status" value="1"/>
</dbReference>
<dbReference type="AlphaFoldDB" id="A0A1Y2FCE1"/>
<feature type="domain" description="Amino acid permease/ SLC12A" evidence="9">
    <location>
        <begin position="52"/>
        <end position="341"/>
    </location>
</feature>
<evidence type="ECO:0000256" key="3">
    <source>
        <dbReference type="ARBA" id="ARBA00022692"/>
    </source>
</evidence>
<evidence type="ECO:0000256" key="4">
    <source>
        <dbReference type="ARBA" id="ARBA00022970"/>
    </source>
</evidence>
<feature type="transmembrane region" description="Helical" evidence="8">
    <location>
        <begin position="86"/>
        <end position="110"/>
    </location>
</feature>
<keyword evidence="6 8" id="KW-0472">Membrane</keyword>
<dbReference type="GO" id="GO:0016020">
    <property type="term" value="C:membrane"/>
    <property type="evidence" value="ECO:0007669"/>
    <property type="project" value="UniProtKB-SubCell"/>
</dbReference>
<evidence type="ECO:0000259" key="9">
    <source>
        <dbReference type="Pfam" id="PF00324"/>
    </source>
</evidence>
<evidence type="ECO:0000256" key="1">
    <source>
        <dbReference type="ARBA" id="ARBA00004141"/>
    </source>
</evidence>
<dbReference type="InterPro" id="IPR004841">
    <property type="entry name" value="AA-permease/SLC12A_dom"/>
</dbReference>
<keyword evidence="4" id="KW-0029">Amino-acid transport</keyword>
<feature type="transmembrane region" description="Helical" evidence="8">
    <location>
        <begin position="436"/>
        <end position="460"/>
    </location>
</feature>
<dbReference type="PIRSF" id="PIRSF006060">
    <property type="entry name" value="AA_transporter"/>
    <property type="match status" value="1"/>
</dbReference>
<comment type="subcellular location">
    <subcellularLocation>
        <location evidence="1">Membrane</location>
        <topology evidence="1">Multi-pass membrane protein</topology>
    </subcellularLocation>
</comment>
<dbReference type="PANTHER" id="PTHR43341">
    <property type="entry name" value="AMINO ACID PERMEASE"/>
    <property type="match status" value="1"/>
</dbReference>
<dbReference type="InterPro" id="IPR050524">
    <property type="entry name" value="APC_YAT"/>
</dbReference>
<evidence type="ECO:0000256" key="6">
    <source>
        <dbReference type="ARBA" id="ARBA00023136"/>
    </source>
</evidence>
<dbReference type="GO" id="GO:0015171">
    <property type="term" value="F:amino acid transmembrane transporter activity"/>
    <property type="evidence" value="ECO:0007669"/>
    <property type="project" value="TreeGrafter"/>
</dbReference>
<feature type="transmembrane region" description="Helical" evidence="8">
    <location>
        <begin position="131"/>
        <end position="155"/>
    </location>
</feature>
<feature type="transmembrane region" description="Helical" evidence="8">
    <location>
        <begin position="390"/>
        <end position="411"/>
    </location>
</feature>
<proteinExistence type="predicted"/>
<feature type="transmembrane region" description="Helical" evidence="8">
    <location>
        <begin position="53"/>
        <end position="74"/>
    </location>
</feature>
<dbReference type="Pfam" id="PF00324">
    <property type="entry name" value="AA_permease"/>
    <property type="match status" value="1"/>
</dbReference>
<evidence type="ECO:0000313" key="11">
    <source>
        <dbReference type="Proteomes" id="UP000193467"/>
    </source>
</evidence>
<comment type="caution">
    <text evidence="10">The sequence shown here is derived from an EMBL/GenBank/DDBJ whole genome shotgun (WGS) entry which is preliminary data.</text>
</comment>
<feature type="transmembrane region" description="Helical" evidence="8">
    <location>
        <begin position="244"/>
        <end position="264"/>
    </location>
</feature>
<feature type="transmembrane region" description="Helical" evidence="8">
    <location>
        <begin position="284"/>
        <end position="306"/>
    </location>
</feature>
<evidence type="ECO:0000313" key="10">
    <source>
        <dbReference type="EMBL" id="ORY81287.1"/>
    </source>
</evidence>
<dbReference type="STRING" id="106004.A0A1Y2FCE1"/>
<sequence length="538" mass="58407">MSTESSGHSPSRDSKHVDAVGAKDVTQAGVVEATQPPADREEQVKRGLQDRHVLMIAVGGIIGSGFFVGTGAALNTGGPVGLLLGYSAMGLVTYSVIVAVGEIAALFPLSGGFVYHATRFCDESLGFAVGWNYWAGLAITVPAELVAGALVISYWDSTTNVAVWISIFLFAITAVNFCPVRVYGEQEFWMASLKVLSVVGLLLAGIVIDLGGTPTKDRLGFRYWLDPGPFAQLDDIPGALGRFLAFWSTFLNSAFSYGGVEVIALSAAESNNPHKTIPRAIKTVFWRILLFYVGGTFVIGLTVPYTNPNLLSEEESAVASPFVIALELAGVKSLASVINAYGLAVDGQAPKLLARVDKRGVPYVSVAFTALFGCLAYMNLSNSGATVFNWLYTLSAISCILAWISILITYLRFRAGYLHQGIDLSLFPYRAPLQPYLTYFGLIMLILITLFNGFEIFLAGNAPFDASSFVASYILIPLYIGAFLGRKWWKKNSFVSLDKMDFSGMRERWESSDIERSVDDVKKPLAKRMQGWAKAAWQ</sequence>
<keyword evidence="5 8" id="KW-1133">Transmembrane helix</keyword>
<evidence type="ECO:0000256" key="7">
    <source>
        <dbReference type="SAM" id="MobiDB-lite"/>
    </source>
</evidence>
<dbReference type="EMBL" id="MCGR01000023">
    <property type="protein sequence ID" value="ORY81287.1"/>
    <property type="molecule type" value="Genomic_DNA"/>
</dbReference>
<gene>
    <name evidence="10" type="ORF">BCR35DRAFT_352414</name>
</gene>
<dbReference type="InterPro" id="IPR004840">
    <property type="entry name" value="Amino_acid_permease_CS"/>
</dbReference>